<evidence type="ECO:0000256" key="4">
    <source>
        <dbReference type="ARBA" id="ARBA00022801"/>
    </source>
</evidence>
<keyword evidence="3 9" id="KW-0479">Metal-binding</keyword>
<keyword evidence="4 9" id="KW-0378">Hydrolase</keyword>
<comment type="cofactor">
    <cofactor evidence="9">
        <name>Zn(2+)</name>
        <dbReference type="ChEBI" id="CHEBI:29105"/>
    </cofactor>
    <text evidence="9">Binds 1 zinc ion.</text>
</comment>
<dbReference type="EMBL" id="JAACYA010000001">
    <property type="protein sequence ID" value="MBK3332053.1"/>
    <property type="molecule type" value="Genomic_DNA"/>
</dbReference>
<evidence type="ECO:0000256" key="5">
    <source>
        <dbReference type="ARBA" id="ARBA00022833"/>
    </source>
</evidence>
<dbReference type="SUPFAM" id="SSF55486">
    <property type="entry name" value="Metalloproteases ('zincins'), catalytic domain"/>
    <property type="match status" value="1"/>
</dbReference>
<evidence type="ECO:0000256" key="1">
    <source>
        <dbReference type="ARBA" id="ARBA00006040"/>
    </source>
</evidence>
<organism evidence="12 13">
    <name type="scientific">Persephonella atlantica</name>
    <dbReference type="NCBI Taxonomy" id="2699429"/>
    <lineage>
        <taxon>Bacteria</taxon>
        <taxon>Pseudomonadati</taxon>
        <taxon>Aquificota</taxon>
        <taxon>Aquificia</taxon>
        <taxon>Aquificales</taxon>
        <taxon>Hydrogenothermaceae</taxon>
        <taxon>Persephonella</taxon>
    </lineage>
</organism>
<dbReference type="InterPro" id="IPR034005">
    <property type="entry name" value="M3A_DCP"/>
</dbReference>
<dbReference type="Gene3D" id="1.10.1370.10">
    <property type="entry name" value="Neurolysin, domain 3"/>
    <property type="match status" value="1"/>
</dbReference>
<evidence type="ECO:0000313" key="13">
    <source>
        <dbReference type="Proteomes" id="UP000772812"/>
    </source>
</evidence>
<keyword evidence="6 9" id="KW-0482">Metalloprotease</keyword>
<sequence length="665" mass="78119">MGRDFPEFMVDESNIHRQKSLVIKQIEKNREEIEKLLSIPEKSYSNFVRPYQILHTKLTELFFPISHLNYVKNSPKVQEVYSSLIPVITEYYTQIGQDKRIYTAFKEIYEKEEQVLSETEKKVLKDLIKDFELSGVGLEKEKRERVKEINIKLSQLQNQFEQNLLNATDSYEMIIEDYEDVKELPEVELKNAQFEKDGKTVYRFTLHQPSYISYMTYGTNREKREQLYRAYVTRAPENENIITEILSLRHELASLLGFKNFAELSLEKKMAQSPEEVINFLRELAIKSKPQAEEEYDQLNRFARSIGLEDDVQAYDFAYYSEKLKKKLYNINDEDYKPYFEKNAVVKGLFNFLNKLFRLEFEQIKAPVWHPTVSVFHLYRKGKIIGRLYLDLEARKGKRDGAWMDEWATYHKDLEGNTVLPVAFIVANFSPSSEETPSLLRPYDVETLFHEMGHALHHLLSRVEEPFVSGISGVEWDAVEFPSQFLEKFAYEPSVLKEFAYHYKTGESIPEEMIERLKQSKNFMSALSMLRQIEFALFDMLIHMDRYTAREVQDILNQVREEVAVIKPPPYNRFQWSFSHIFAGGYAAGYYSYKWAEVLSADAYLMFINSEEYIEDLAEKFYTEILSKGGSRPAKELFKNFAGREPDIDALLKVSGIKIPQEEEA</sequence>
<keyword evidence="5 9" id="KW-0862">Zinc</keyword>
<dbReference type="Gene3D" id="3.40.390.10">
    <property type="entry name" value="Collagenase (Catalytic Domain)"/>
    <property type="match status" value="1"/>
</dbReference>
<keyword evidence="2 9" id="KW-0645">Protease</keyword>
<dbReference type="InterPro" id="IPR001567">
    <property type="entry name" value="Pept_M3A_M3B_dom"/>
</dbReference>
<dbReference type="PANTHER" id="PTHR11804:SF84">
    <property type="entry name" value="SACCHAROLYSIN"/>
    <property type="match status" value="1"/>
</dbReference>
<comment type="caution">
    <text evidence="12">The sequence shown here is derived from an EMBL/GenBank/DDBJ whole genome shotgun (WGS) entry which is preliminary data.</text>
</comment>
<dbReference type="InterPro" id="IPR024077">
    <property type="entry name" value="Neurolysin/TOP_dom2"/>
</dbReference>
<evidence type="ECO:0000313" key="12">
    <source>
        <dbReference type="EMBL" id="MBK3332053.1"/>
    </source>
</evidence>
<evidence type="ECO:0000256" key="6">
    <source>
        <dbReference type="ARBA" id="ARBA00023049"/>
    </source>
</evidence>
<evidence type="ECO:0000256" key="8">
    <source>
        <dbReference type="ARBA" id="ARBA00026100"/>
    </source>
</evidence>
<reference evidence="12 13" key="1">
    <citation type="journal article" date="2021" name="Syst. Appl. Microbiol.">
        <title>Persephonella atlantica sp. nov.: How to adapt to physico-chemical gradients in high temperature hydrothermal habitats.</title>
        <authorList>
            <person name="Francois D.X."/>
            <person name="Godfroy A."/>
            <person name="Mathien C."/>
            <person name="Aube J."/>
            <person name="Cathalot C."/>
            <person name="Lesongeur F."/>
            <person name="L'Haridon S."/>
            <person name="Philippon X."/>
            <person name="Roussel E.G."/>
        </authorList>
    </citation>
    <scope>NUCLEOTIDE SEQUENCE [LARGE SCALE GENOMIC DNA]</scope>
    <source>
        <strain evidence="12 13">MO1340</strain>
    </source>
</reference>
<dbReference type="PANTHER" id="PTHR11804">
    <property type="entry name" value="PROTEASE M3 THIMET OLIGOPEPTIDASE-RELATED"/>
    <property type="match status" value="1"/>
</dbReference>
<evidence type="ECO:0000256" key="3">
    <source>
        <dbReference type="ARBA" id="ARBA00022723"/>
    </source>
</evidence>
<protein>
    <recommendedName>
        <fullName evidence="8">oligopeptidase A</fullName>
        <ecNumber evidence="8">3.4.24.70</ecNumber>
    </recommendedName>
</protein>
<dbReference type="InterPro" id="IPR045090">
    <property type="entry name" value="Pept_M3A_M3B"/>
</dbReference>
<dbReference type="Gene3D" id="1.10.1370.40">
    <property type="match status" value="1"/>
</dbReference>
<gene>
    <name evidence="12" type="ORF">GWK41_03095</name>
</gene>
<keyword evidence="13" id="KW-1185">Reference proteome</keyword>
<feature type="domain" description="Oligopeptidase A N-terminal" evidence="11">
    <location>
        <begin position="23"/>
        <end position="143"/>
    </location>
</feature>
<dbReference type="RefSeq" id="WP_200673443.1">
    <property type="nucleotide sequence ID" value="NZ_JAACYA010000001.1"/>
</dbReference>
<comment type="catalytic activity">
    <reaction evidence="7">
        <text>Hydrolysis of oligopeptides, with broad specificity. Gly or Ala commonly occur as P1 or P1' residues, but more distant residues are also important, as is shown by the fact that Z-Gly-Pro-Gly-|-Gly-Pro-Ala is cleaved, but not Z-(Gly)(5).</text>
        <dbReference type="EC" id="3.4.24.70"/>
    </reaction>
</comment>
<dbReference type="Proteomes" id="UP000772812">
    <property type="component" value="Unassembled WGS sequence"/>
</dbReference>
<evidence type="ECO:0000256" key="7">
    <source>
        <dbReference type="ARBA" id="ARBA00024603"/>
    </source>
</evidence>
<dbReference type="EC" id="3.4.24.70" evidence="8"/>
<dbReference type="Pfam" id="PF19310">
    <property type="entry name" value="TOP_N"/>
    <property type="match status" value="1"/>
</dbReference>
<comment type="similarity">
    <text evidence="1 9">Belongs to the peptidase M3 family.</text>
</comment>
<dbReference type="InterPro" id="IPR045666">
    <property type="entry name" value="OpdA_N"/>
</dbReference>
<evidence type="ECO:0000259" key="11">
    <source>
        <dbReference type="Pfam" id="PF19310"/>
    </source>
</evidence>
<evidence type="ECO:0000256" key="9">
    <source>
        <dbReference type="RuleBase" id="RU003435"/>
    </source>
</evidence>
<accession>A0ABS1GGM2</accession>
<name>A0ABS1GGM2_9AQUI</name>
<evidence type="ECO:0000259" key="10">
    <source>
        <dbReference type="Pfam" id="PF01432"/>
    </source>
</evidence>
<feature type="domain" description="Peptidase M3A/M3B catalytic" evidence="10">
    <location>
        <begin position="215"/>
        <end position="654"/>
    </location>
</feature>
<evidence type="ECO:0000256" key="2">
    <source>
        <dbReference type="ARBA" id="ARBA00022670"/>
    </source>
</evidence>
<dbReference type="CDD" id="cd06456">
    <property type="entry name" value="M3A_DCP"/>
    <property type="match status" value="1"/>
</dbReference>
<dbReference type="Pfam" id="PF01432">
    <property type="entry name" value="Peptidase_M3"/>
    <property type="match status" value="1"/>
</dbReference>
<dbReference type="InterPro" id="IPR024079">
    <property type="entry name" value="MetalloPept_cat_dom_sf"/>
</dbReference>
<proteinExistence type="inferred from homology"/>